<organism evidence="2 3">
    <name type="scientific">Elaeophora elaphi</name>
    <dbReference type="NCBI Taxonomy" id="1147741"/>
    <lineage>
        <taxon>Eukaryota</taxon>
        <taxon>Metazoa</taxon>
        <taxon>Ecdysozoa</taxon>
        <taxon>Nematoda</taxon>
        <taxon>Chromadorea</taxon>
        <taxon>Rhabditida</taxon>
        <taxon>Spirurina</taxon>
        <taxon>Spiruromorpha</taxon>
        <taxon>Filarioidea</taxon>
        <taxon>Onchocercidae</taxon>
        <taxon>Elaeophora</taxon>
    </lineage>
</organism>
<dbReference type="WBParaSite" id="EEL_0000507501-mRNA-1">
    <property type="protein sequence ID" value="EEL_0000507501-mRNA-1"/>
    <property type="gene ID" value="EEL_0000507501"/>
</dbReference>
<dbReference type="Proteomes" id="UP000050640">
    <property type="component" value="Unplaced"/>
</dbReference>
<keyword evidence="1" id="KW-1133">Transmembrane helix</keyword>
<feature type="transmembrane region" description="Helical" evidence="1">
    <location>
        <begin position="39"/>
        <end position="58"/>
    </location>
</feature>
<dbReference type="AlphaFoldDB" id="A0A0R3RT33"/>
<evidence type="ECO:0000313" key="3">
    <source>
        <dbReference type="WBParaSite" id="EEL_0000507501-mRNA-1"/>
    </source>
</evidence>
<keyword evidence="1" id="KW-0812">Transmembrane</keyword>
<keyword evidence="1" id="KW-0472">Membrane</keyword>
<feature type="transmembrane region" description="Helical" evidence="1">
    <location>
        <begin position="70"/>
        <end position="89"/>
    </location>
</feature>
<accession>A0A0R3RT33</accession>
<keyword evidence="2" id="KW-1185">Reference proteome</keyword>
<sequence>MKAYLLLCLRILMVFFCMWVLICGAIMASHYSYDSRETLIIAIILDGLLMVFCIFLIVDVLKKYYLEFPMVTYTTTIAVIVAGIIAWMITASATIDILATLTIGNAWHIVTCLMMDSVTQLYTTCLGQLFHTQTSSTRTHNGGAAI</sequence>
<name>A0A0R3RT33_9BILA</name>
<reference evidence="3" key="1">
    <citation type="submission" date="2017-02" db="UniProtKB">
        <authorList>
            <consortium name="WormBaseParasite"/>
        </authorList>
    </citation>
    <scope>IDENTIFICATION</scope>
</reference>
<evidence type="ECO:0000313" key="2">
    <source>
        <dbReference type="Proteomes" id="UP000050640"/>
    </source>
</evidence>
<feature type="transmembrane region" description="Helical" evidence="1">
    <location>
        <begin position="12"/>
        <end position="33"/>
    </location>
</feature>
<evidence type="ECO:0000256" key="1">
    <source>
        <dbReference type="SAM" id="Phobius"/>
    </source>
</evidence>
<protein>
    <submittedName>
        <fullName evidence="3">MARVEL domain-containing protein</fullName>
    </submittedName>
</protein>
<proteinExistence type="predicted"/>